<dbReference type="EMBL" id="JAUEPP010000002">
    <property type="protein sequence ID" value="KAK3351888.1"/>
    <property type="molecule type" value="Genomic_DNA"/>
</dbReference>
<proteinExistence type="predicted"/>
<dbReference type="GeneID" id="87868116"/>
<reference evidence="2" key="2">
    <citation type="submission" date="2023-06" db="EMBL/GenBank/DDBJ databases">
        <authorList>
            <consortium name="Lawrence Berkeley National Laboratory"/>
            <person name="Haridas S."/>
            <person name="Hensen N."/>
            <person name="Bonometti L."/>
            <person name="Westerberg I."/>
            <person name="Brannstrom I.O."/>
            <person name="Guillou S."/>
            <person name="Cros-Aarteil S."/>
            <person name="Calhoun S."/>
            <person name="Kuo A."/>
            <person name="Mondo S."/>
            <person name="Pangilinan J."/>
            <person name="Riley R."/>
            <person name="Labutti K."/>
            <person name="Andreopoulos B."/>
            <person name="Lipzen A."/>
            <person name="Chen C."/>
            <person name="Yanf M."/>
            <person name="Daum C."/>
            <person name="Ng V."/>
            <person name="Clum A."/>
            <person name="Steindorff A."/>
            <person name="Ohm R."/>
            <person name="Martin F."/>
            <person name="Silar P."/>
            <person name="Natvig D."/>
            <person name="Lalanne C."/>
            <person name="Gautier V."/>
            <person name="Ament-Velasquez S.L."/>
            <person name="Kruys A."/>
            <person name="Hutchinson M.I."/>
            <person name="Powell A.J."/>
            <person name="Barry K."/>
            <person name="Miller A.N."/>
            <person name="Grigoriev I.V."/>
            <person name="Debuchy R."/>
            <person name="Gladieux P."/>
            <person name="Thoren M.H."/>
            <person name="Johannesson H."/>
        </authorList>
    </citation>
    <scope>NUCLEOTIDE SEQUENCE</scope>
    <source>
        <strain evidence="2">CBS 560.94</strain>
    </source>
</reference>
<evidence type="ECO:0000256" key="1">
    <source>
        <dbReference type="SAM" id="SignalP"/>
    </source>
</evidence>
<feature type="signal peptide" evidence="1">
    <location>
        <begin position="1"/>
        <end position="19"/>
    </location>
</feature>
<name>A0AAE0JM05_9PEZI</name>
<keyword evidence="1" id="KW-0732">Signal</keyword>
<comment type="caution">
    <text evidence="2">The sequence shown here is derived from an EMBL/GenBank/DDBJ whole genome shotgun (WGS) entry which is preliminary data.</text>
</comment>
<organism evidence="2 3">
    <name type="scientific">Neurospora tetraspora</name>
    <dbReference type="NCBI Taxonomy" id="94610"/>
    <lineage>
        <taxon>Eukaryota</taxon>
        <taxon>Fungi</taxon>
        <taxon>Dikarya</taxon>
        <taxon>Ascomycota</taxon>
        <taxon>Pezizomycotina</taxon>
        <taxon>Sordariomycetes</taxon>
        <taxon>Sordariomycetidae</taxon>
        <taxon>Sordariales</taxon>
        <taxon>Sordariaceae</taxon>
        <taxon>Neurospora</taxon>
    </lineage>
</organism>
<sequence>MHYLATALVAFALAHGGLADNEPPHIITYTGFQCTGEATSSVVGITGCVAPPPPEFRSYKENGWGPHHTRIGFYEEGTCRTQLFDTWAYDGDYFQSHQCYDVGSIAAHENPLGPMPISASGLLLKIVVDIGNK</sequence>
<gene>
    <name evidence="2" type="ORF">B0H65DRAFT_587087</name>
</gene>
<protein>
    <submittedName>
        <fullName evidence="2">Uncharacterized protein</fullName>
    </submittedName>
</protein>
<evidence type="ECO:0000313" key="2">
    <source>
        <dbReference type="EMBL" id="KAK3351888.1"/>
    </source>
</evidence>
<dbReference type="RefSeq" id="XP_062685183.1">
    <property type="nucleotide sequence ID" value="XM_062830962.1"/>
</dbReference>
<dbReference type="AlphaFoldDB" id="A0AAE0JM05"/>
<dbReference type="Proteomes" id="UP001278500">
    <property type="component" value="Unassembled WGS sequence"/>
</dbReference>
<keyword evidence="3" id="KW-1185">Reference proteome</keyword>
<feature type="chain" id="PRO_5042037753" evidence="1">
    <location>
        <begin position="20"/>
        <end position="133"/>
    </location>
</feature>
<evidence type="ECO:0000313" key="3">
    <source>
        <dbReference type="Proteomes" id="UP001278500"/>
    </source>
</evidence>
<accession>A0AAE0JM05</accession>
<reference evidence="2" key="1">
    <citation type="journal article" date="2023" name="Mol. Phylogenet. Evol.">
        <title>Genome-scale phylogeny and comparative genomics of the fungal order Sordariales.</title>
        <authorList>
            <person name="Hensen N."/>
            <person name="Bonometti L."/>
            <person name="Westerberg I."/>
            <person name="Brannstrom I.O."/>
            <person name="Guillou S."/>
            <person name="Cros-Aarteil S."/>
            <person name="Calhoun S."/>
            <person name="Haridas S."/>
            <person name="Kuo A."/>
            <person name="Mondo S."/>
            <person name="Pangilinan J."/>
            <person name="Riley R."/>
            <person name="LaButti K."/>
            <person name="Andreopoulos B."/>
            <person name="Lipzen A."/>
            <person name="Chen C."/>
            <person name="Yan M."/>
            <person name="Daum C."/>
            <person name="Ng V."/>
            <person name="Clum A."/>
            <person name="Steindorff A."/>
            <person name="Ohm R.A."/>
            <person name="Martin F."/>
            <person name="Silar P."/>
            <person name="Natvig D.O."/>
            <person name="Lalanne C."/>
            <person name="Gautier V."/>
            <person name="Ament-Velasquez S.L."/>
            <person name="Kruys A."/>
            <person name="Hutchinson M.I."/>
            <person name="Powell A.J."/>
            <person name="Barry K."/>
            <person name="Miller A.N."/>
            <person name="Grigoriev I.V."/>
            <person name="Debuchy R."/>
            <person name="Gladieux P."/>
            <person name="Hiltunen Thoren M."/>
            <person name="Johannesson H."/>
        </authorList>
    </citation>
    <scope>NUCLEOTIDE SEQUENCE</scope>
    <source>
        <strain evidence="2">CBS 560.94</strain>
    </source>
</reference>